<name>A0ABS4RZR9_PAEXY</name>
<reference evidence="1 2" key="1">
    <citation type="submission" date="2021-03" db="EMBL/GenBank/DDBJ databases">
        <title>Genomic Encyclopedia of Type Strains, Phase IV (KMG-IV): sequencing the most valuable type-strain genomes for metagenomic binning, comparative biology and taxonomic classification.</title>
        <authorList>
            <person name="Goeker M."/>
        </authorList>
    </citation>
    <scope>NUCLEOTIDE SEQUENCE [LARGE SCALE GENOMIC DNA]</scope>
    <source>
        <strain evidence="1 2">DSM 21292</strain>
    </source>
</reference>
<organism evidence="1 2">
    <name type="scientific">Paenibacillus xylanexedens</name>
    <dbReference type="NCBI Taxonomy" id="528191"/>
    <lineage>
        <taxon>Bacteria</taxon>
        <taxon>Bacillati</taxon>
        <taxon>Bacillota</taxon>
        <taxon>Bacilli</taxon>
        <taxon>Bacillales</taxon>
        <taxon>Paenibacillaceae</taxon>
        <taxon>Paenibacillus</taxon>
    </lineage>
</organism>
<evidence type="ECO:0000313" key="1">
    <source>
        <dbReference type="EMBL" id="MBP2247784.1"/>
    </source>
</evidence>
<accession>A0ABS4RZR9</accession>
<evidence type="ECO:0000313" key="2">
    <source>
        <dbReference type="Proteomes" id="UP000810207"/>
    </source>
</evidence>
<keyword evidence="2" id="KW-1185">Reference proteome</keyword>
<dbReference type="EMBL" id="JAGIKV010000018">
    <property type="protein sequence ID" value="MBP2247784.1"/>
    <property type="molecule type" value="Genomic_DNA"/>
</dbReference>
<dbReference type="Proteomes" id="UP000810207">
    <property type="component" value="Unassembled WGS sequence"/>
</dbReference>
<comment type="caution">
    <text evidence="1">The sequence shown here is derived from an EMBL/GenBank/DDBJ whole genome shotgun (WGS) entry which is preliminary data.</text>
</comment>
<proteinExistence type="predicted"/>
<protein>
    <submittedName>
        <fullName evidence="1">Uncharacterized protein</fullName>
    </submittedName>
</protein>
<sequence length="29" mass="3157">MWNMGDIVADVRLDLAGVAGYRLSGCEED</sequence>
<gene>
    <name evidence="1" type="ORF">J2Z28_004453</name>
</gene>